<keyword evidence="10" id="KW-1185">Reference proteome</keyword>
<proteinExistence type="inferred from homology"/>
<dbReference type="GO" id="GO:0006635">
    <property type="term" value="P:fatty acid beta-oxidation"/>
    <property type="evidence" value="ECO:0007669"/>
    <property type="project" value="TreeGrafter"/>
</dbReference>
<evidence type="ECO:0000313" key="10">
    <source>
        <dbReference type="Proteomes" id="UP000192660"/>
    </source>
</evidence>
<dbReference type="Pfam" id="PF00725">
    <property type="entry name" value="3HCDH"/>
    <property type="match status" value="1"/>
</dbReference>
<feature type="site" description="Important for catalytic activity" evidence="5">
    <location>
        <position position="140"/>
    </location>
</feature>
<feature type="binding site" evidence="6">
    <location>
        <position position="97"/>
    </location>
    <ligand>
        <name>NAD(+)</name>
        <dbReference type="ChEBI" id="CHEBI:57540"/>
    </ligand>
</feature>
<feature type="domain" description="3-hydroxyacyl-CoA dehydrogenase C-terminal" evidence="7">
    <location>
        <begin position="187"/>
        <end position="283"/>
    </location>
</feature>
<protein>
    <recommendedName>
        <fullName evidence="4">3-hydroxybutyryl-CoA dehydrogenase</fullName>
    </recommendedName>
</protein>
<reference evidence="10" key="1">
    <citation type="submission" date="2017-04" db="EMBL/GenBank/DDBJ databases">
        <authorList>
            <person name="Varghese N."/>
            <person name="Submissions S."/>
        </authorList>
    </citation>
    <scope>NUCLEOTIDE SEQUENCE [LARGE SCALE GENOMIC DNA]</scope>
    <source>
        <strain evidence="10">DSM 9293</strain>
    </source>
</reference>
<evidence type="ECO:0000256" key="4">
    <source>
        <dbReference type="ARBA" id="ARBA00067747"/>
    </source>
</evidence>
<dbReference type="PANTHER" id="PTHR48075">
    <property type="entry name" value="3-HYDROXYACYL-COA DEHYDROGENASE FAMILY PROTEIN"/>
    <property type="match status" value="1"/>
</dbReference>
<feature type="binding site" evidence="6">
    <location>
        <position position="143"/>
    </location>
    <ligand>
        <name>NAD(+)</name>
        <dbReference type="ChEBI" id="CHEBI:57540"/>
    </ligand>
</feature>
<gene>
    <name evidence="9" type="ORF">SAMN00768000_0039</name>
</gene>
<evidence type="ECO:0000256" key="2">
    <source>
        <dbReference type="ARBA" id="ARBA00009463"/>
    </source>
</evidence>
<dbReference type="GO" id="GO:0070403">
    <property type="term" value="F:NAD+ binding"/>
    <property type="evidence" value="ECO:0007669"/>
    <property type="project" value="InterPro"/>
</dbReference>
<dbReference type="PANTHER" id="PTHR48075:SF5">
    <property type="entry name" value="3-HYDROXYBUTYRYL-COA DEHYDROGENASE"/>
    <property type="match status" value="1"/>
</dbReference>
<dbReference type="Pfam" id="PF02737">
    <property type="entry name" value="3HCDH_N"/>
    <property type="match status" value="1"/>
</dbReference>
<dbReference type="PIRSF" id="PIRSF000105">
    <property type="entry name" value="HCDH"/>
    <property type="match status" value="1"/>
</dbReference>
<dbReference type="InterPro" id="IPR013328">
    <property type="entry name" value="6PGD_dom2"/>
</dbReference>
<dbReference type="AlphaFoldDB" id="A0A1W1W5U2"/>
<dbReference type="SUPFAM" id="SSF51735">
    <property type="entry name" value="NAD(P)-binding Rossmann-fold domains"/>
    <property type="match status" value="1"/>
</dbReference>
<feature type="binding site" evidence="6">
    <location>
        <position position="275"/>
    </location>
    <ligand>
        <name>NAD(+)</name>
        <dbReference type="ChEBI" id="CHEBI:57540"/>
    </ligand>
</feature>
<comment type="similarity">
    <text evidence="2">Belongs to the 3-hydroxyacyl-CoA dehydrogenase family.</text>
</comment>
<dbReference type="RefSeq" id="WP_084660620.1">
    <property type="nucleotide sequence ID" value="NZ_FWWY01000001.1"/>
</dbReference>
<dbReference type="OrthoDB" id="9815331at2"/>
<dbReference type="STRING" id="28034.BFX07_07990"/>
<name>A0A1W1W5U2_SULTA</name>
<dbReference type="GO" id="GO:0019605">
    <property type="term" value="P:butyrate metabolic process"/>
    <property type="evidence" value="ECO:0007669"/>
    <property type="project" value="UniProtKB-UniPathway"/>
</dbReference>
<dbReference type="Proteomes" id="UP000192660">
    <property type="component" value="Unassembled WGS sequence"/>
</dbReference>
<keyword evidence="3" id="KW-0560">Oxidoreductase</keyword>
<dbReference type="InterPro" id="IPR006108">
    <property type="entry name" value="3HC_DH_C"/>
</dbReference>
<dbReference type="InterPro" id="IPR022694">
    <property type="entry name" value="3-OHacyl-CoA_DH"/>
</dbReference>
<dbReference type="EMBL" id="FWWY01000001">
    <property type="protein sequence ID" value="SMC01654.1"/>
    <property type="molecule type" value="Genomic_DNA"/>
</dbReference>
<feature type="binding site" evidence="6">
    <location>
        <position position="34"/>
    </location>
    <ligand>
        <name>NAD(+)</name>
        <dbReference type="ChEBI" id="CHEBI:57540"/>
    </ligand>
</feature>
<dbReference type="SUPFAM" id="SSF48179">
    <property type="entry name" value="6-phosphogluconate dehydrogenase C-terminal domain-like"/>
    <property type="match status" value="1"/>
</dbReference>
<dbReference type="FunFam" id="3.40.50.720:FF:000009">
    <property type="entry name" value="Fatty oxidation complex, alpha subunit"/>
    <property type="match status" value="1"/>
</dbReference>
<dbReference type="InterPro" id="IPR006176">
    <property type="entry name" value="3-OHacyl-CoA_DH_NAD-bd"/>
</dbReference>
<feature type="domain" description="3-hydroxyacyl-CoA dehydrogenase NAD binding" evidence="8">
    <location>
        <begin position="7"/>
        <end position="184"/>
    </location>
</feature>
<dbReference type="GO" id="GO:0008691">
    <property type="term" value="F:3-hydroxybutyryl-CoA dehydrogenase activity"/>
    <property type="evidence" value="ECO:0007669"/>
    <property type="project" value="TreeGrafter"/>
</dbReference>
<dbReference type="PROSITE" id="PS00067">
    <property type="entry name" value="3HCDH"/>
    <property type="match status" value="1"/>
</dbReference>
<feature type="binding site" evidence="6">
    <location>
        <begin position="11"/>
        <end position="16"/>
    </location>
    <ligand>
        <name>NAD(+)</name>
        <dbReference type="ChEBI" id="CHEBI:57540"/>
    </ligand>
</feature>
<sequence>MEPIKTLGVVGAGTMGSGIAQLAAMHGIRVLLYDSQEGAINRALSKIRERLMRAAERGQVETAHIDEMMSHIIESSLDDFVQADFVIEAVVEVMAVKKTVFEHLSRIVRPSTVLASNTSSFSITELASVCTRPETVVGMHFFNPAPIMKLVEIVRGEDTLETTIEQAQLLAQQMGKETIVVQKDTPGFVVNRILMPLFIEAMRILEEGVASKEDIDKAVKLGLNHPMGPLTLADFTGLDVDLEVMDYLYNEFHDDRFAAPQVLRRLVRAGHLGKKSGRGFYHYSRK</sequence>
<evidence type="ECO:0000313" key="9">
    <source>
        <dbReference type="EMBL" id="SMC01654.1"/>
    </source>
</evidence>
<evidence type="ECO:0000256" key="3">
    <source>
        <dbReference type="ARBA" id="ARBA00023002"/>
    </source>
</evidence>
<evidence type="ECO:0000256" key="6">
    <source>
        <dbReference type="PIRSR" id="PIRSR000105-2"/>
    </source>
</evidence>
<dbReference type="InterPro" id="IPR006180">
    <property type="entry name" value="3-OHacyl-CoA_DH_CS"/>
</dbReference>
<evidence type="ECO:0000256" key="5">
    <source>
        <dbReference type="PIRSR" id="PIRSR000105-1"/>
    </source>
</evidence>
<dbReference type="Gene3D" id="3.40.50.720">
    <property type="entry name" value="NAD(P)-binding Rossmann-like Domain"/>
    <property type="match status" value="1"/>
</dbReference>
<feature type="binding site" evidence="6">
    <location>
        <position position="119"/>
    </location>
    <ligand>
        <name>NAD(+)</name>
        <dbReference type="ChEBI" id="CHEBI:57540"/>
    </ligand>
</feature>
<dbReference type="InterPro" id="IPR008927">
    <property type="entry name" value="6-PGluconate_DH-like_C_sf"/>
</dbReference>
<dbReference type="Gene3D" id="1.10.1040.10">
    <property type="entry name" value="N-(1-d-carboxylethyl)-l-norvaline Dehydrogenase, domain 2"/>
    <property type="match status" value="1"/>
</dbReference>
<comment type="pathway">
    <text evidence="1">Lipid metabolism; butanoate metabolism.</text>
</comment>
<organism evidence="9 10">
    <name type="scientific">Sulfobacillus thermosulfidooxidans (strain DSM 9293 / VKM B-1269 / AT-1)</name>
    <dbReference type="NCBI Taxonomy" id="929705"/>
    <lineage>
        <taxon>Bacteria</taxon>
        <taxon>Bacillati</taxon>
        <taxon>Bacillota</taxon>
        <taxon>Clostridia</taxon>
        <taxon>Eubacteriales</taxon>
        <taxon>Clostridiales Family XVII. Incertae Sedis</taxon>
        <taxon>Sulfobacillus</taxon>
    </lineage>
</organism>
<dbReference type="InterPro" id="IPR036291">
    <property type="entry name" value="NAD(P)-bd_dom_sf"/>
</dbReference>
<evidence type="ECO:0000256" key="1">
    <source>
        <dbReference type="ARBA" id="ARBA00005086"/>
    </source>
</evidence>
<accession>A0A1W1W5U2</accession>
<dbReference type="UniPathway" id="UPA00863"/>
<evidence type="ECO:0000259" key="8">
    <source>
        <dbReference type="Pfam" id="PF02737"/>
    </source>
</evidence>
<evidence type="ECO:0000259" key="7">
    <source>
        <dbReference type="Pfam" id="PF00725"/>
    </source>
</evidence>
<keyword evidence="6" id="KW-0520">NAD</keyword>
<feature type="binding site" evidence="6">
    <location>
        <position position="92"/>
    </location>
    <ligand>
        <name>NAD(+)</name>
        <dbReference type="ChEBI" id="CHEBI:57540"/>
    </ligand>
</feature>